<dbReference type="AlphaFoldDB" id="A0A2X0SHY7"/>
<reference evidence="1" key="1">
    <citation type="submission" date="2018-05" db="EMBL/GenBank/DDBJ databases">
        <authorList>
            <person name="Lanie J.A."/>
            <person name="Ng W.-L."/>
            <person name="Kazmierczak K.M."/>
            <person name="Andrzejewski T.M."/>
            <person name="Davidsen T.M."/>
            <person name="Wayne K.J."/>
            <person name="Tettelin H."/>
            <person name="Glass J.I."/>
            <person name="Rusch D."/>
            <person name="Podicherti R."/>
            <person name="Tsui H.-C.T."/>
            <person name="Winkler M.E."/>
        </authorList>
    </citation>
    <scope>NUCLEOTIDE SEQUENCE</scope>
    <source>
        <strain evidence="1">KNB</strain>
    </source>
</reference>
<protein>
    <recommendedName>
        <fullName evidence="2">Transposase</fullName>
    </recommendedName>
</protein>
<gene>
    <name evidence="1" type="ORF">NITFAB_1026</name>
</gene>
<organism evidence="1">
    <name type="scientific">Candidatus Nitrotoga fabula</name>
    <dbReference type="NCBI Taxonomy" id="2182327"/>
    <lineage>
        <taxon>Bacteria</taxon>
        <taxon>Pseudomonadati</taxon>
        <taxon>Pseudomonadota</taxon>
        <taxon>Betaproteobacteria</taxon>
        <taxon>Nitrosomonadales</taxon>
        <taxon>Gallionellaceae</taxon>
        <taxon>Candidatus Nitrotoga</taxon>
    </lineage>
</organism>
<dbReference type="EMBL" id="LS423452">
    <property type="protein sequence ID" value="SPS05436.1"/>
    <property type="molecule type" value="Genomic_DNA"/>
</dbReference>
<name>A0A2X0SHY7_9PROT</name>
<evidence type="ECO:0008006" key="2">
    <source>
        <dbReference type="Google" id="ProtNLM"/>
    </source>
</evidence>
<sequence length="64" mass="7143">MQLTTDGHKAYLEAVETAFHGDIDDALLVKLYGNNPKEDQRKYSFLKFKGTVKGVVTGNPEKNT</sequence>
<evidence type="ECO:0000313" key="1">
    <source>
        <dbReference type="EMBL" id="SPS05436.1"/>
    </source>
</evidence>
<accession>A0A2X0SHY7</accession>
<proteinExistence type="predicted"/>